<feature type="region of interest" description="Disordered" evidence="3">
    <location>
        <begin position="1"/>
        <end position="97"/>
    </location>
</feature>
<feature type="compositionally biased region" description="Polar residues" evidence="3">
    <location>
        <begin position="1"/>
        <end position="13"/>
    </location>
</feature>
<sequence length="372" mass="40701">MPSPFRSSVSVKTESAYGDETTDEVENAENAENEAGQEDEEAAEAATDFEAEDIAFVASDLVPPAASSEARQSKTGTPRDANDAPDPTQSATTGGTPRCEICRTQKQRCTFENPSGKCDKCFRQGYECHIVDTVNSRTYLSRRVNPPAKSKATSKPKASSKKRLVRRGPRGARRVLKCDWCRKNNRTCLPEGRVWPAKCALCQQNGLPCSPPARDKRVVAAAASAKKTPAAQAAQNYTSGMLAPEFSEGSDDSEESDGSDTSIPAVLPPARKRQRQDDSASGGGGGGSNPELEAAGLREAISRMEDEYQEVLRSIQSQHKQELDAMRARYELATEELANATRNHERRLDDLIYIMKNNERRADEIIQSLKNK</sequence>
<keyword evidence="1" id="KW-0539">Nucleus</keyword>
<dbReference type="InterPro" id="IPR036864">
    <property type="entry name" value="Zn2-C6_fun-type_DNA-bd_sf"/>
</dbReference>
<protein>
    <recommendedName>
        <fullName evidence="4">Zn(2)-C6 fungal-type domain-containing protein</fullName>
    </recommendedName>
</protein>
<feature type="coiled-coil region" evidence="2">
    <location>
        <begin position="294"/>
        <end position="343"/>
    </location>
</feature>
<keyword evidence="2" id="KW-0175">Coiled coil</keyword>
<feature type="region of interest" description="Disordered" evidence="3">
    <location>
        <begin position="143"/>
        <end position="170"/>
    </location>
</feature>
<dbReference type="EMBL" id="JAKJXP020000045">
    <property type="protein sequence ID" value="KAK7751771.1"/>
    <property type="molecule type" value="Genomic_DNA"/>
</dbReference>
<evidence type="ECO:0000313" key="5">
    <source>
        <dbReference type="EMBL" id="KAK7751771.1"/>
    </source>
</evidence>
<evidence type="ECO:0000259" key="4">
    <source>
        <dbReference type="PROSITE" id="PS50048"/>
    </source>
</evidence>
<dbReference type="AlphaFoldDB" id="A0AAN9UR94"/>
<evidence type="ECO:0000256" key="2">
    <source>
        <dbReference type="SAM" id="Coils"/>
    </source>
</evidence>
<dbReference type="Proteomes" id="UP001320420">
    <property type="component" value="Unassembled WGS sequence"/>
</dbReference>
<name>A0AAN9UR94_9PEZI</name>
<evidence type="ECO:0000313" key="6">
    <source>
        <dbReference type="Proteomes" id="UP001320420"/>
    </source>
</evidence>
<dbReference type="SUPFAM" id="SSF57701">
    <property type="entry name" value="Zn2/Cys6 DNA-binding domain"/>
    <property type="match status" value="1"/>
</dbReference>
<evidence type="ECO:0000256" key="3">
    <source>
        <dbReference type="SAM" id="MobiDB-lite"/>
    </source>
</evidence>
<feature type="compositionally biased region" description="Acidic residues" evidence="3">
    <location>
        <begin position="248"/>
        <end position="258"/>
    </location>
</feature>
<feature type="compositionally biased region" description="Acidic residues" evidence="3">
    <location>
        <begin position="20"/>
        <end position="53"/>
    </location>
</feature>
<reference evidence="5 6" key="1">
    <citation type="submission" date="2024-02" db="EMBL/GenBank/DDBJ databases">
        <title>De novo assembly and annotation of 12 fungi associated with fruit tree decline syndrome in Ontario, Canada.</title>
        <authorList>
            <person name="Sulman M."/>
            <person name="Ellouze W."/>
            <person name="Ilyukhin E."/>
        </authorList>
    </citation>
    <scope>NUCLEOTIDE SEQUENCE [LARGE SCALE GENOMIC DNA]</scope>
    <source>
        <strain evidence="5 6">M11/M66-122</strain>
    </source>
</reference>
<keyword evidence="6" id="KW-1185">Reference proteome</keyword>
<feature type="compositionally biased region" description="Basic residues" evidence="3">
    <location>
        <begin position="152"/>
        <end position="170"/>
    </location>
</feature>
<gene>
    <name evidence="5" type="ORF">SLS62_006256</name>
</gene>
<dbReference type="GO" id="GO:0000981">
    <property type="term" value="F:DNA-binding transcription factor activity, RNA polymerase II-specific"/>
    <property type="evidence" value="ECO:0007669"/>
    <property type="project" value="InterPro"/>
</dbReference>
<dbReference type="PROSITE" id="PS50048">
    <property type="entry name" value="ZN2_CY6_FUNGAL_2"/>
    <property type="match status" value="1"/>
</dbReference>
<proteinExistence type="predicted"/>
<feature type="region of interest" description="Disordered" evidence="3">
    <location>
        <begin position="242"/>
        <end position="292"/>
    </location>
</feature>
<comment type="caution">
    <text evidence="5">The sequence shown here is derived from an EMBL/GenBank/DDBJ whole genome shotgun (WGS) entry which is preliminary data.</text>
</comment>
<dbReference type="GO" id="GO:0008270">
    <property type="term" value="F:zinc ion binding"/>
    <property type="evidence" value="ECO:0007669"/>
    <property type="project" value="InterPro"/>
</dbReference>
<accession>A0AAN9UR94</accession>
<dbReference type="InterPro" id="IPR001138">
    <property type="entry name" value="Zn2Cys6_DnaBD"/>
</dbReference>
<evidence type="ECO:0000256" key="1">
    <source>
        <dbReference type="ARBA" id="ARBA00023242"/>
    </source>
</evidence>
<organism evidence="5 6">
    <name type="scientific">Diatrype stigma</name>
    <dbReference type="NCBI Taxonomy" id="117547"/>
    <lineage>
        <taxon>Eukaryota</taxon>
        <taxon>Fungi</taxon>
        <taxon>Dikarya</taxon>
        <taxon>Ascomycota</taxon>
        <taxon>Pezizomycotina</taxon>
        <taxon>Sordariomycetes</taxon>
        <taxon>Xylariomycetidae</taxon>
        <taxon>Xylariales</taxon>
        <taxon>Diatrypaceae</taxon>
        <taxon>Diatrype</taxon>
    </lineage>
</organism>
<feature type="domain" description="Zn(2)-C6 fungal-type" evidence="4">
    <location>
        <begin position="98"/>
        <end position="130"/>
    </location>
</feature>